<comment type="caution">
    <text evidence="2">The sequence shown here is derived from an EMBL/GenBank/DDBJ whole genome shotgun (WGS) entry which is preliminary data.</text>
</comment>
<dbReference type="RefSeq" id="WP_309800730.1">
    <property type="nucleotide sequence ID" value="NZ_BAAAHY010000006.1"/>
</dbReference>
<sequence length="175" mass="18063">MLELLLLEDVPDAERAALEAGIAGLAMLPGQEAFVSGPERLLRAAAADPDRKLFAIQYQDEVVGTGTLHRGGGAAALGWPGDWVLLRGLLIAAPGQGRGYGSAAAAAAVALARQLFPQAEGVVLGVNIANPAGQRAYAKAGYAVVGEYLEPRNGPQLVMAQGFSSTKVDDWTAVN</sequence>
<dbReference type="Pfam" id="PF00583">
    <property type="entry name" value="Acetyltransf_1"/>
    <property type="match status" value="1"/>
</dbReference>
<dbReference type="Proteomes" id="UP001185069">
    <property type="component" value="Unassembled WGS sequence"/>
</dbReference>
<dbReference type="InterPro" id="IPR016181">
    <property type="entry name" value="Acyl_CoA_acyltransferase"/>
</dbReference>
<evidence type="ECO:0000313" key="3">
    <source>
        <dbReference type="Proteomes" id="UP001185069"/>
    </source>
</evidence>
<dbReference type="Gene3D" id="3.40.630.30">
    <property type="match status" value="1"/>
</dbReference>
<evidence type="ECO:0000313" key="2">
    <source>
        <dbReference type="EMBL" id="MDR6271125.1"/>
    </source>
</evidence>
<organism evidence="2 3">
    <name type="scientific">Arthrobacter russicus</name>
    <dbReference type="NCBI Taxonomy" id="172040"/>
    <lineage>
        <taxon>Bacteria</taxon>
        <taxon>Bacillati</taxon>
        <taxon>Actinomycetota</taxon>
        <taxon>Actinomycetes</taxon>
        <taxon>Micrococcales</taxon>
        <taxon>Micrococcaceae</taxon>
        <taxon>Arthrobacter</taxon>
    </lineage>
</organism>
<reference evidence="2 3" key="1">
    <citation type="submission" date="2023-07" db="EMBL/GenBank/DDBJ databases">
        <title>Sequencing the genomes of 1000 actinobacteria strains.</title>
        <authorList>
            <person name="Klenk H.-P."/>
        </authorList>
    </citation>
    <scope>NUCLEOTIDE SEQUENCE [LARGE SCALE GENOMIC DNA]</scope>
    <source>
        <strain evidence="2 3">DSM 14555</strain>
    </source>
</reference>
<keyword evidence="3" id="KW-1185">Reference proteome</keyword>
<evidence type="ECO:0000259" key="1">
    <source>
        <dbReference type="PROSITE" id="PS51186"/>
    </source>
</evidence>
<proteinExistence type="predicted"/>
<dbReference type="InterPro" id="IPR000182">
    <property type="entry name" value="GNAT_dom"/>
</dbReference>
<feature type="domain" description="N-acetyltransferase" evidence="1">
    <location>
        <begin position="8"/>
        <end position="164"/>
    </location>
</feature>
<dbReference type="SUPFAM" id="SSF55729">
    <property type="entry name" value="Acyl-CoA N-acyltransferases (Nat)"/>
    <property type="match status" value="1"/>
</dbReference>
<gene>
    <name evidence="2" type="ORF">JOE69_003363</name>
</gene>
<accession>A0ABU1JFG0</accession>
<dbReference type="EMBL" id="JAVDQF010000001">
    <property type="protein sequence ID" value="MDR6271125.1"/>
    <property type="molecule type" value="Genomic_DNA"/>
</dbReference>
<dbReference type="PROSITE" id="PS51186">
    <property type="entry name" value="GNAT"/>
    <property type="match status" value="1"/>
</dbReference>
<protein>
    <submittedName>
        <fullName evidence="2">RimJ/RimL family protein N-acetyltransferase</fullName>
    </submittedName>
</protein>
<name>A0ABU1JFG0_9MICC</name>